<sequence>MQRLTDHPSSGRILQLPESQDEEDRIWRRPRRCEHKSKVWLPPYRTFLLSETQHHLFFSKFLQKCAHLVRFCVGSPARQHFHEIPVNRCH</sequence>
<evidence type="ECO:0000256" key="1">
    <source>
        <dbReference type="SAM" id="MobiDB-lite"/>
    </source>
</evidence>
<organism evidence="2 3">
    <name type="scientific">Zophobas morio</name>
    <dbReference type="NCBI Taxonomy" id="2755281"/>
    <lineage>
        <taxon>Eukaryota</taxon>
        <taxon>Metazoa</taxon>
        <taxon>Ecdysozoa</taxon>
        <taxon>Arthropoda</taxon>
        <taxon>Hexapoda</taxon>
        <taxon>Insecta</taxon>
        <taxon>Pterygota</taxon>
        <taxon>Neoptera</taxon>
        <taxon>Endopterygota</taxon>
        <taxon>Coleoptera</taxon>
        <taxon>Polyphaga</taxon>
        <taxon>Cucujiformia</taxon>
        <taxon>Tenebrionidae</taxon>
        <taxon>Zophobas</taxon>
    </lineage>
</organism>
<evidence type="ECO:0000313" key="2">
    <source>
        <dbReference type="EMBL" id="KAJ3664050.1"/>
    </source>
</evidence>
<name>A0AA38IW46_9CUCU</name>
<reference evidence="2" key="1">
    <citation type="journal article" date="2023" name="G3 (Bethesda)">
        <title>Whole genome assemblies of Zophobas morio and Tenebrio molitor.</title>
        <authorList>
            <person name="Kaur S."/>
            <person name="Stinson S.A."/>
            <person name="diCenzo G.C."/>
        </authorList>
    </citation>
    <scope>NUCLEOTIDE SEQUENCE</scope>
    <source>
        <strain evidence="2">QUZm001</strain>
    </source>
</reference>
<comment type="caution">
    <text evidence="2">The sequence shown here is derived from an EMBL/GenBank/DDBJ whole genome shotgun (WGS) entry which is preliminary data.</text>
</comment>
<accession>A0AA38IW46</accession>
<protein>
    <submittedName>
        <fullName evidence="2">Uncharacterized protein</fullName>
    </submittedName>
</protein>
<keyword evidence="3" id="KW-1185">Reference proteome</keyword>
<dbReference type="AlphaFoldDB" id="A0AA38IW46"/>
<proteinExistence type="predicted"/>
<dbReference type="EMBL" id="JALNTZ010000002">
    <property type="protein sequence ID" value="KAJ3664050.1"/>
    <property type="molecule type" value="Genomic_DNA"/>
</dbReference>
<dbReference type="Proteomes" id="UP001168821">
    <property type="component" value="Unassembled WGS sequence"/>
</dbReference>
<feature type="region of interest" description="Disordered" evidence="1">
    <location>
        <begin position="1"/>
        <end position="22"/>
    </location>
</feature>
<evidence type="ECO:0000313" key="3">
    <source>
        <dbReference type="Proteomes" id="UP001168821"/>
    </source>
</evidence>
<gene>
    <name evidence="2" type="ORF">Zmor_008255</name>
</gene>